<organism evidence="1">
    <name type="scientific">marine sediment metagenome</name>
    <dbReference type="NCBI Taxonomy" id="412755"/>
    <lineage>
        <taxon>unclassified sequences</taxon>
        <taxon>metagenomes</taxon>
        <taxon>ecological metagenomes</taxon>
    </lineage>
</organism>
<name>A0A0F9I6R3_9ZZZZ</name>
<gene>
    <name evidence="1" type="ORF">LCGC14_1914170</name>
</gene>
<feature type="non-terminal residue" evidence="1">
    <location>
        <position position="804"/>
    </location>
</feature>
<feature type="non-terminal residue" evidence="1">
    <location>
        <position position="1"/>
    </location>
</feature>
<reference evidence="1" key="1">
    <citation type="journal article" date="2015" name="Nature">
        <title>Complex archaea that bridge the gap between prokaryotes and eukaryotes.</title>
        <authorList>
            <person name="Spang A."/>
            <person name="Saw J.H."/>
            <person name="Jorgensen S.L."/>
            <person name="Zaremba-Niedzwiedzka K."/>
            <person name="Martijn J."/>
            <person name="Lind A.E."/>
            <person name="van Eijk R."/>
            <person name="Schleper C."/>
            <person name="Guy L."/>
            <person name="Ettema T.J."/>
        </authorList>
    </citation>
    <scope>NUCLEOTIDE SEQUENCE</scope>
</reference>
<accession>A0A0F9I6R3</accession>
<dbReference type="AlphaFoldDB" id="A0A0F9I6R3"/>
<evidence type="ECO:0000313" key="1">
    <source>
        <dbReference type="EMBL" id="KKL89490.1"/>
    </source>
</evidence>
<sequence>SPQDANFNSTYTKFTIEDITTPNKSLDVETNINTGQDFLLTSYTSFEVPSDSYLTAIEINIDTWGRGSTLFTYDVYGAKYDTLIRPDTTKDITGIPTLGTKGNDSDADVWLRLDGLNQLLNTSSTETYNNTFFIQISSTQAFSQWNADSTDGDTLSYGLPTNPELGLDYTLKVELAPLNNTPSPEQVGLKINGSAVSGYGDGINYGYWESNETYTNKNEKLNFTVSADWWDVECNITQVQINYTKEDLQATSQFTATASSPIINWTISKTIDNFDSNTFTPVSINFTVPDSWSDTYQAFNGSKEMTSYSYNRSIGGGYREICIINGSNGDWSILINSTNQISSIDPYESYAGVNPITTFNYTNTVLFNTTLKTFIAENDGQFNLSIYDVNSILNFTQSNSTFNNGTEISLLNWTIKNNVSDYGVFTVQLTWTNGEEVGYKEKDITIEAKTELVIENPDPSSILKYDASEKFNITVNFTDTGQIKNITDANIQYRINDKTISAVNESVVHVGYGLYNISIDCNDTDFNLFGLNNITIFANKTFHYNQTAVLYIKILAKTGYTLEQYPSGSNFYSNQTFNVTLYLNNTVKNQPIDEYYLTVNVNESLYLNSSVNTNRIFNLTNGFYNITLNCSDSAFSSYGPYNIEVIMNKSYHYNHTYNFDINVTGKTSLTVSKYPNKLNYGSEEIFNITVYYNDTIRNEKIDGAEITVNVDGIPYLNSSVDTDRFDMIGNGTYYNITINCNDTIFKYYGQFVLTINADKQHYESQSNSSLEPIIIGNTTFIITAPSNESQYESDKIFNITAHYT</sequence>
<proteinExistence type="predicted"/>
<protein>
    <submittedName>
        <fullName evidence="1">Uncharacterized protein</fullName>
    </submittedName>
</protein>
<dbReference type="EMBL" id="LAZR01020271">
    <property type="protein sequence ID" value="KKL89490.1"/>
    <property type="molecule type" value="Genomic_DNA"/>
</dbReference>
<comment type="caution">
    <text evidence="1">The sequence shown here is derived from an EMBL/GenBank/DDBJ whole genome shotgun (WGS) entry which is preliminary data.</text>
</comment>